<feature type="signal peptide" evidence="2">
    <location>
        <begin position="1"/>
        <end position="23"/>
    </location>
</feature>
<dbReference type="Pfam" id="PF02321">
    <property type="entry name" value="OEP"/>
    <property type="match status" value="2"/>
</dbReference>
<dbReference type="PANTHER" id="PTHR30203:SF32">
    <property type="entry name" value="CATION EFFLUX SYSTEM PROTEIN CUSC"/>
    <property type="match status" value="1"/>
</dbReference>
<dbReference type="Gene3D" id="1.20.1600.10">
    <property type="entry name" value="Outer membrane efflux proteins (OEP)"/>
    <property type="match status" value="1"/>
</dbReference>
<comment type="caution">
    <text evidence="3">The sequence shown here is derived from an EMBL/GenBank/DDBJ whole genome shotgun (WGS) entry which is preliminary data.</text>
</comment>
<proteinExistence type="inferred from homology"/>
<dbReference type="PATRIC" id="fig|1121022.4.peg.571"/>
<dbReference type="PANTHER" id="PTHR30203">
    <property type="entry name" value="OUTER MEMBRANE CATION EFFLUX PROTEIN"/>
    <property type="match status" value="1"/>
</dbReference>
<dbReference type="Proteomes" id="UP000017837">
    <property type="component" value="Unassembled WGS sequence"/>
</dbReference>
<dbReference type="eggNOG" id="COG1538">
    <property type="taxonomic scope" value="Bacteria"/>
</dbReference>
<dbReference type="EMBL" id="AWGB01000005">
    <property type="protein sequence ID" value="ESQ94050.1"/>
    <property type="molecule type" value="Genomic_DNA"/>
</dbReference>
<gene>
    <name evidence="3" type="ORF">ABENE_02880</name>
</gene>
<evidence type="ECO:0000256" key="2">
    <source>
        <dbReference type="RuleBase" id="RU362097"/>
    </source>
</evidence>
<dbReference type="GO" id="GO:0015562">
    <property type="term" value="F:efflux transmembrane transporter activity"/>
    <property type="evidence" value="ECO:0007669"/>
    <property type="project" value="InterPro"/>
</dbReference>
<accession>V4Q888</accession>
<dbReference type="NCBIfam" id="TIGR01845">
    <property type="entry name" value="outer_NodT"/>
    <property type="match status" value="1"/>
</dbReference>
<feature type="chain" id="PRO_5001443941" description="RND transporter" evidence="2">
    <location>
        <begin position="24"/>
        <end position="457"/>
    </location>
</feature>
<evidence type="ECO:0000256" key="1">
    <source>
        <dbReference type="ARBA" id="ARBA00007613"/>
    </source>
</evidence>
<organism evidence="3 4">
    <name type="scientific">Asticcacaulis benevestitus DSM 16100 = ATCC BAA-896</name>
    <dbReference type="NCBI Taxonomy" id="1121022"/>
    <lineage>
        <taxon>Bacteria</taxon>
        <taxon>Pseudomonadati</taxon>
        <taxon>Pseudomonadota</taxon>
        <taxon>Alphaproteobacteria</taxon>
        <taxon>Caulobacterales</taxon>
        <taxon>Caulobacteraceae</taxon>
        <taxon>Asticcacaulis</taxon>
    </lineage>
</organism>
<keyword evidence="2" id="KW-0732">Signal</keyword>
<evidence type="ECO:0008006" key="5">
    <source>
        <dbReference type="Google" id="ProtNLM"/>
    </source>
</evidence>
<keyword evidence="2" id="KW-0564">Palmitate</keyword>
<dbReference type="SUPFAM" id="SSF56954">
    <property type="entry name" value="Outer membrane efflux proteins (OEP)"/>
    <property type="match status" value="1"/>
</dbReference>
<protein>
    <recommendedName>
        <fullName evidence="5">RND transporter</fullName>
    </recommendedName>
</protein>
<dbReference type="STRING" id="1121022.GCA_000376105_01791"/>
<keyword evidence="2" id="KW-0449">Lipoprotein</keyword>
<dbReference type="RefSeq" id="WP_018081457.1">
    <property type="nucleotide sequence ID" value="NZ_AQWM01000005.1"/>
</dbReference>
<evidence type="ECO:0000313" key="3">
    <source>
        <dbReference type="EMBL" id="ESQ94050.1"/>
    </source>
</evidence>
<sequence length="457" mass="48487">MTYFLKNRSVLVLIMAAGLSACASTPYETPQVPTPAQFAHASEGMAGEGSAATAISGDWWTAFNDPALNTLISRVLAKNDNLAAAALRVQQAQLQAGLTRLDQVPEASGSLGASTSDSTTYSASVGVSYEVDLWGRLSANTRAANWEAQATEEDRQAAQLALIGTTAELYWRIAYTRQQIAVGEQNLASVRKVRDLVTLQHDAGSVSGVEVAEADQSVNAQLASLAALEQQLVEYRSSVTVLLGGDIWDASAEPQSLPDVPLPEVRAGLPAELLSRRPDLRAAELRLRESLADVDITKASLYPALTLSASGGASSAELGSLFSTPAGSLGLGLTLPFLNYPRVKQNIRMSEKAYEIAVANFRTTLLQALADTDNALSNRTRLAQQGEAQAASLAAARKAEALYAVRYRTGSVALRVWLDAQQSARAAQLSYDNTRLSQLINQSTLYQALGGGQDGGM</sequence>
<dbReference type="InterPro" id="IPR010131">
    <property type="entry name" value="MdtP/NodT-like"/>
</dbReference>
<keyword evidence="4" id="KW-1185">Reference proteome</keyword>
<dbReference type="OrthoDB" id="9770517at2"/>
<keyword evidence="2" id="KW-0472">Membrane</keyword>
<reference evidence="3 4" key="1">
    <citation type="journal article" date="2014" name="Nature">
        <title>Sequential evolution of bacterial morphology by co-option of a developmental regulator.</title>
        <authorList>
            <person name="Jiang C."/>
            <person name="Brown P.J."/>
            <person name="Ducret A."/>
            <person name="Brun Y.V."/>
        </authorList>
    </citation>
    <scope>NUCLEOTIDE SEQUENCE [LARGE SCALE GENOMIC DNA]</scope>
    <source>
        <strain evidence="3 4">DSM 16100</strain>
    </source>
</reference>
<dbReference type="PROSITE" id="PS51257">
    <property type="entry name" value="PROKAR_LIPOPROTEIN"/>
    <property type="match status" value="1"/>
</dbReference>
<dbReference type="GO" id="GO:0005886">
    <property type="term" value="C:plasma membrane"/>
    <property type="evidence" value="ECO:0007669"/>
    <property type="project" value="UniProtKB-SubCell"/>
</dbReference>
<keyword evidence="2" id="KW-0812">Transmembrane</keyword>
<keyword evidence="2" id="KW-1134">Transmembrane beta strand</keyword>
<dbReference type="Gene3D" id="2.20.200.10">
    <property type="entry name" value="Outer membrane efflux proteins (OEP)"/>
    <property type="match status" value="1"/>
</dbReference>
<dbReference type="InterPro" id="IPR003423">
    <property type="entry name" value="OMP_efflux"/>
</dbReference>
<evidence type="ECO:0000313" key="4">
    <source>
        <dbReference type="Proteomes" id="UP000017837"/>
    </source>
</evidence>
<dbReference type="AlphaFoldDB" id="V4Q888"/>
<comment type="subcellular location">
    <subcellularLocation>
        <location evidence="2">Cell membrane</location>
        <topology evidence="2">Lipid-anchor</topology>
    </subcellularLocation>
</comment>
<name>V4Q888_9CAUL</name>
<comment type="similarity">
    <text evidence="1 2">Belongs to the outer membrane factor (OMF) (TC 1.B.17) family.</text>
</comment>